<gene>
    <name evidence="2" type="ORF">IED13_08225</name>
</gene>
<dbReference type="CDD" id="cd00090">
    <property type="entry name" value="HTH_ARSR"/>
    <property type="match status" value="1"/>
</dbReference>
<protein>
    <submittedName>
        <fullName evidence="2">Helix-turn-helix transcriptional regulator</fullName>
    </submittedName>
</protein>
<organism evidence="2 3">
    <name type="scientific">Bosea spartocytisi</name>
    <dbReference type="NCBI Taxonomy" id="2773451"/>
    <lineage>
        <taxon>Bacteria</taxon>
        <taxon>Pseudomonadati</taxon>
        <taxon>Pseudomonadota</taxon>
        <taxon>Alphaproteobacteria</taxon>
        <taxon>Hyphomicrobiales</taxon>
        <taxon>Boseaceae</taxon>
        <taxon>Bosea</taxon>
    </lineage>
</organism>
<dbReference type="Pfam" id="PF01022">
    <property type="entry name" value="HTH_5"/>
    <property type="match status" value="1"/>
</dbReference>
<dbReference type="EMBL" id="JACXWY010000004">
    <property type="protein sequence ID" value="MBD3845681.1"/>
    <property type="molecule type" value="Genomic_DNA"/>
</dbReference>
<dbReference type="GO" id="GO:0003700">
    <property type="term" value="F:DNA-binding transcription factor activity"/>
    <property type="evidence" value="ECO:0007669"/>
    <property type="project" value="InterPro"/>
</dbReference>
<evidence type="ECO:0000259" key="1">
    <source>
        <dbReference type="PROSITE" id="PS50987"/>
    </source>
</evidence>
<dbReference type="SMART" id="SM00418">
    <property type="entry name" value="HTH_ARSR"/>
    <property type="match status" value="1"/>
</dbReference>
<dbReference type="Gene3D" id="1.10.10.10">
    <property type="entry name" value="Winged helix-like DNA-binding domain superfamily/Winged helix DNA-binding domain"/>
    <property type="match status" value="1"/>
</dbReference>
<name>A0A927HZP2_9HYPH</name>
<comment type="caution">
    <text evidence="2">The sequence shown here is derived from an EMBL/GenBank/DDBJ whole genome shotgun (WGS) entry which is preliminary data.</text>
</comment>
<sequence length="119" mass="13010">MKPLFHPDIDDVAPADIFAALADPIRLGILVALSDATEMDKARCSNFVGLASPSLLSYHFAKLREAGITHMRVEGTSRYLSIRRADLDRRFPGLLDSVIEAAQRDPSLPRVPEPAQAKG</sequence>
<dbReference type="AlphaFoldDB" id="A0A927HZP2"/>
<dbReference type="PRINTS" id="PR00778">
    <property type="entry name" value="HTHARSR"/>
</dbReference>
<reference evidence="2" key="1">
    <citation type="submission" date="2020-09" db="EMBL/GenBank/DDBJ databases">
        <title>Bosea spartocytisi sp. nov. a root nodule endophyte of Spartocytisus supranubius in the high mountain ecosystem fo the Teide National Park (Canary Islands, Spain).</title>
        <authorList>
            <person name="Pulido-Suarez L."/>
            <person name="Peix A."/>
            <person name="Igual J.M."/>
            <person name="Socas-Perez N."/>
            <person name="Velazquez E."/>
            <person name="Flores-Felix J.D."/>
            <person name="Leon-Barrios M."/>
        </authorList>
    </citation>
    <scope>NUCLEOTIDE SEQUENCE</scope>
    <source>
        <strain evidence="2">SSUT16</strain>
    </source>
</reference>
<dbReference type="InterPro" id="IPR011991">
    <property type="entry name" value="ArsR-like_HTH"/>
</dbReference>
<dbReference type="Proteomes" id="UP000619295">
    <property type="component" value="Unassembled WGS sequence"/>
</dbReference>
<keyword evidence="3" id="KW-1185">Reference proteome</keyword>
<proteinExistence type="predicted"/>
<dbReference type="SUPFAM" id="SSF46785">
    <property type="entry name" value="Winged helix' DNA-binding domain"/>
    <property type="match status" value="1"/>
</dbReference>
<evidence type="ECO:0000313" key="2">
    <source>
        <dbReference type="EMBL" id="MBD3845681.1"/>
    </source>
</evidence>
<accession>A0A927HZP2</accession>
<dbReference type="InterPro" id="IPR036390">
    <property type="entry name" value="WH_DNA-bd_sf"/>
</dbReference>
<dbReference type="PROSITE" id="PS50987">
    <property type="entry name" value="HTH_ARSR_2"/>
    <property type="match status" value="1"/>
</dbReference>
<evidence type="ECO:0000313" key="3">
    <source>
        <dbReference type="Proteomes" id="UP000619295"/>
    </source>
</evidence>
<dbReference type="InterPro" id="IPR001845">
    <property type="entry name" value="HTH_ArsR_DNA-bd_dom"/>
</dbReference>
<dbReference type="InterPro" id="IPR036388">
    <property type="entry name" value="WH-like_DNA-bd_sf"/>
</dbReference>
<feature type="domain" description="HTH arsR-type" evidence="1">
    <location>
        <begin position="6"/>
        <end position="102"/>
    </location>
</feature>